<dbReference type="AlphaFoldDB" id="A0A5S9F4J0"/>
<dbReference type="Pfam" id="PF10962">
    <property type="entry name" value="DUF2764"/>
    <property type="match status" value="1"/>
</dbReference>
<name>A0A5S9F4J0_UABAM</name>
<dbReference type="OrthoDB" id="5417808at2"/>
<gene>
    <name evidence="1" type="ORF">UABAM_03717</name>
</gene>
<reference evidence="1 2" key="1">
    <citation type="submission" date="2019-08" db="EMBL/GenBank/DDBJ databases">
        <title>Complete genome sequence of Candidatus Uab amorphum.</title>
        <authorList>
            <person name="Shiratori T."/>
            <person name="Suzuki S."/>
            <person name="Kakizawa Y."/>
            <person name="Ishida K."/>
        </authorList>
    </citation>
    <scope>NUCLEOTIDE SEQUENCE [LARGE SCALE GENOMIC DNA]</scope>
    <source>
        <strain evidence="1 2">SRT547</strain>
    </source>
</reference>
<dbReference type="EMBL" id="AP019860">
    <property type="protein sequence ID" value="BBM85351.1"/>
    <property type="molecule type" value="Genomic_DNA"/>
</dbReference>
<sequence length="240" mass="27846">MKKYYLLASLPPLSFVYNEQPAISIQKFWQKVLEENASIAELVRSILLQQDIANMEKIANGYVPVFSGTIALEKLQKAKSDTNLLRDDVPQNVWENLSFEKWQSNVWVHLYNYQNEMAHKYNSCAKDWLEWEVGLRKYLANARAESLGTSLSGNLLVKALEIDSPFDYQRIVNDYHKQTSPLESEKLLDLERWKFADSLAVPYSFSDDEIVVYAIKLLILERWWAISQSQIDIFEKVANG</sequence>
<organism evidence="1 2">
    <name type="scientific">Uabimicrobium amorphum</name>
    <dbReference type="NCBI Taxonomy" id="2596890"/>
    <lineage>
        <taxon>Bacteria</taxon>
        <taxon>Pseudomonadati</taxon>
        <taxon>Planctomycetota</taxon>
        <taxon>Candidatus Uabimicrobiia</taxon>
        <taxon>Candidatus Uabimicrobiales</taxon>
        <taxon>Candidatus Uabimicrobiaceae</taxon>
        <taxon>Candidatus Uabimicrobium</taxon>
    </lineage>
</organism>
<evidence type="ECO:0000313" key="1">
    <source>
        <dbReference type="EMBL" id="BBM85351.1"/>
    </source>
</evidence>
<dbReference type="Proteomes" id="UP000326354">
    <property type="component" value="Chromosome"/>
</dbReference>
<dbReference type="RefSeq" id="WP_151969459.1">
    <property type="nucleotide sequence ID" value="NZ_AP019860.1"/>
</dbReference>
<accession>A0A5S9F4J0</accession>
<evidence type="ECO:0000313" key="2">
    <source>
        <dbReference type="Proteomes" id="UP000326354"/>
    </source>
</evidence>
<keyword evidence="2" id="KW-1185">Reference proteome</keyword>
<dbReference type="InterPro" id="IPR024492">
    <property type="entry name" value="DUF2764"/>
</dbReference>
<dbReference type="KEGG" id="uam:UABAM_03717"/>
<evidence type="ECO:0008006" key="3">
    <source>
        <dbReference type="Google" id="ProtNLM"/>
    </source>
</evidence>
<protein>
    <recommendedName>
        <fullName evidence="3">DUF2764 domain-containing protein</fullName>
    </recommendedName>
</protein>
<proteinExistence type="predicted"/>